<dbReference type="AlphaFoldDB" id="A0A834IYA1"/>
<evidence type="ECO:0000313" key="3">
    <source>
        <dbReference type="Proteomes" id="UP000625711"/>
    </source>
</evidence>
<gene>
    <name evidence="2" type="ORF">GWI33_005969</name>
</gene>
<evidence type="ECO:0000313" key="2">
    <source>
        <dbReference type="EMBL" id="KAF7287617.1"/>
    </source>
</evidence>
<feature type="region of interest" description="Disordered" evidence="1">
    <location>
        <begin position="1"/>
        <end position="22"/>
    </location>
</feature>
<reference evidence="2" key="1">
    <citation type="submission" date="2020-08" db="EMBL/GenBank/DDBJ databases">
        <title>Genome sequencing and assembly of the red palm weevil Rhynchophorus ferrugineus.</title>
        <authorList>
            <person name="Dias G.B."/>
            <person name="Bergman C.M."/>
            <person name="Manee M."/>
        </authorList>
    </citation>
    <scope>NUCLEOTIDE SEQUENCE</scope>
    <source>
        <strain evidence="2">AA-2017</strain>
        <tissue evidence="2">Whole larva</tissue>
    </source>
</reference>
<feature type="compositionally biased region" description="Low complexity" evidence="1">
    <location>
        <begin position="163"/>
        <end position="177"/>
    </location>
</feature>
<organism evidence="2 3">
    <name type="scientific">Rhynchophorus ferrugineus</name>
    <name type="common">Red palm weevil</name>
    <name type="synonym">Curculio ferrugineus</name>
    <dbReference type="NCBI Taxonomy" id="354439"/>
    <lineage>
        <taxon>Eukaryota</taxon>
        <taxon>Metazoa</taxon>
        <taxon>Ecdysozoa</taxon>
        <taxon>Arthropoda</taxon>
        <taxon>Hexapoda</taxon>
        <taxon>Insecta</taxon>
        <taxon>Pterygota</taxon>
        <taxon>Neoptera</taxon>
        <taxon>Endopterygota</taxon>
        <taxon>Coleoptera</taxon>
        <taxon>Polyphaga</taxon>
        <taxon>Cucujiformia</taxon>
        <taxon>Curculionidae</taxon>
        <taxon>Dryophthorinae</taxon>
        <taxon>Rhynchophorus</taxon>
    </lineage>
</organism>
<evidence type="ECO:0008006" key="4">
    <source>
        <dbReference type="Google" id="ProtNLM"/>
    </source>
</evidence>
<dbReference type="Proteomes" id="UP000625711">
    <property type="component" value="Unassembled WGS sequence"/>
</dbReference>
<feature type="compositionally biased region" description="Basic and acidic residues" evidence="1">
    <location>
        <begin position="12"/>
        <end position="22"/>
    </location>
</feature>
<dbReference type="EMBL" id="JAACXV010000004">
    <property type="protein sequence ID" value="KAF7287617.1"/>
    <property type="molecule type" value="Genomic_DNA"/>
</dbReference>
<protein>
    <recommendedName>
        <fullName evidence="4">Pumilio</fullName>
    </recommendedName>
</protein>
<proteinExistence type="predicted"/>
<dbReference type="OrthoDB" id="668540at2759"/>
<evidence type="ECO:0000256" key="1">
    <source>
        <dbReference type="SAM" id="MobiDB-lite"/>
    </source>
</evidence>
<feature type="region of interest" description="Disordered" evidence="1">
    <location>
        <begin position="156"/>
        <end position="177"/>
    </location>
</feature>
<accession>A0A834IYA1</accession>
<keyword evidence="3" id="KW-1185">Reference proteome</keyword>
<sequence>MSASNSNFSKGEAGHEGFDGAWRGRDLTQTHLNGSGGCAEMIAPSAKKLWGLEAKDGKSLALNHLNHEGVWRDPTWAAPGEHAVTAPLAMGGRRGGFPGAAGDPGGILSPRGSDGPGGLGVKMVEYVLGTSPTGDKSGQAPGGLEQRMRVLHLDDKDQKDGGKSQQSPKDVQDQGVNGQVAQQQVNGQDDDKGFNRTPGGISGLDPATMGLIKQPPPVEGGGGGGPLHPHQHALHHLPPHHALGPHLGVTLAESVNQQFADHFADTQQAAAGQGYDQTHQQFAAQQQHQVENAVLQQQQQHNFDVQASPDLTACGNDQVTNSSRSFSCRFLCFLFAWLDQWAPGETTL</sequence>
<name>A0A834IYA1_RHYFE</name>
<feature type="region of interest" description="Disordered" evidence="1">
    <location>
        <begin position="96"/>
        <end position="116"/>
    </location>
</feature>
<comment type="caution">
    <text evidence="2">The sequence shown here is derived from an EMBL/GenBank/DDBJ whole genome shotgun (WGS) entry which is preliminary data.</text>
</comment>
<feature type="compositionally biased region" description="Gly residues" evidence="1">
    <location>
        <begin position="96"/>
        <end position="105"/>
    </location>
</feature>